<dbReference type="SUPFAM" id="SSF47616">
    <property type="entry name" value="GST C-terminal domain-like"/>
    <property type="match status" value="1"/>
</dbReference>
<name>A0A7S4T1N0_9DINO</name>
<dbReference type="InterPro" id="IPR040079">
    <property type="entry name" value="Glutathione_S-Trfase"/>
</dbReference>
<evidence type="ECO:0000259" key="1">
    <source>
        <dbReference type="PROSITE" id="PS50404"/>
    </source>
</evidence>
<dbReference type="SFLD" id="SFLDS00019">
    <property type="entry name" value="Glutathione_Transferase_(cytos"/>
    <property type="match status" value="1"/>
</dbReference>
<feature type="domain" description="GST N-terminal" evidence="1">
    <location>
        <begin position="66"/>
        <end position="147"/>
    </location>
</feature>
<proteinExistence type="predicted"/>
<dbReference type="Gene3D" id="3.40.30.10">
    <property type="entry name" value="Glutaredoxin"/>
    <property type="match status" value="1"/>
</dbReference>
<gene>
    <name evidence="3" type="ORF">AMON00008_LOCUS60682</name>
</gene>
<dbReference type="SFLD" id="SFLDG00358">
    <property type="entry name" value="Main_(cytGST)"/>
    <property type="match status" value="1"/>
</dbReference>
<dbReference type="PROSITE" id="PS50405">
    <property type="entry name" value="GST_CTER"/>
    <property type="match status" value="1"/>
</dbReference>
<feature type="domain" description="GST C-terminal" evidence="2">
    <location>
        <begin position="125"/>
        <end position="277"/>
    </location>
</feature>
<dbReference type="InterPro" id="IPR050983">
    <property type="entry name" value="GST_Omega/HSP26"/>
</dbReference>
<dbReference type="PANTHER" id="PTHR43968:SF14">
    <property type="entry name" value="GLUTATHIONE S-TRANSFERASE"/>
    <property type="match status" value="1"/>
</dbReference>
<dbReference type="GO" id="GO:0005737">
    <property type="term" value="C:cytoplasm"/>
    <property type="evidence" value="ECO:0007669"/>
    <property type="project" value="TreeGrafter"/>
</dbReference>
<sequence>MAFRAAATAGGAPWAELAAAVRRAASAGGFDLHEAGRRGLRETRDGPPSAQAEIRTFGSDEKALRVVLYRDNHAWCPYCHKVWLQLEEKRVPYRVEKVSMNCYGTKSRAFLSKTARGLLPALEIDGHFYTESSKIMQLIEETFPERPLLPASGPEKGVSQRLLALERELFGAWLHWLRAEESPRARREFERAMDATDRVLEASGGRFFLGAEVSLADVVFASSLERIAASILYYKGLRVKGGRWPSINAWFAAMEEREAYRATQSDFHTHVHDLPPQIGGCLASGSPEQRMAAQEIDGRDGRSWKLPLPPLTLESLEPGSEVPALDRLEAANALVHCHEGVLRSSRGGPAADAAFRYVVRALVEGVEGLQGSADPLRPGSLDSSAAASLRWTRDRICVPRDMSFPAARQLRAHLNWAADIIDPRDGWQGVPLPTSDRRDSDPVAFAAASL</sequence>
<evidence type="ECO:0000313" key="3">
    <source>
        <dbReference type="EMBL" id="CAE4662386.1"/>
    </source>
</evidence>
<evidence type="ECO:0000259" key="2">
    <source>
        <dbReference type="PROSITE" id="PS50405"/>
    </source>
</evidence>
<organism evidence="3">
    <name type="scientific">Alexandrium monilatum</name>
    <dbReference type="NCBI Taxonomy" id="311494"/>
    <lineage>
        <taxon>Eukaryota</taxon>
        <taxon>Sar</taxon>
        <taxon>Alveolata</taxon>
        <taxon>Dinophyceae</taxon>
        <taxon>Gonyaulacales</taxon>
        <taxon>Pyrocystaceae</taxon>
        <taxon>Alexandrium</taxon>
    </lineage>
</organism>
<dbReference type="PROSITE" id="PS51354">
    <property type="entry name" value="GLUTAREDOXIN_2"/>
    <property type="match status" value="1"/>
</dbReference>
<dbReference type="InterPro" id="IPR036282">
    <property type="entry name" value="Glutathione-S-Trfase_C_sf"/>
</dbReference>
<dbReference type="Gene3D" id="1.20.1050.10">
    <property type="match status" value="1"/>
</dbReference>
<protein>
    <recommendedName>
        <fullName evidence="4">GST N-terminal domain-containing protein</fullName>
    </recommendedName>
</protein>
<dbReference type="CDD" id="cd00299">
    <property type="entry name" value="GST_C_family"/>
    <property type="match status" value="1"/>
</dbReference>
<dbReference type="AlphaFoldDB" id="A0A7S4T1N0"/>
<dbReference type="Pfam" id="PF13410">
    <property type="entry name" value="GST_C_2"/>
    <property type="match status" value="1"/>
</dbReference>
<dbReference type="SUPFAM" id="SSF52833">
    <property type="entry name" value="Thioredoxin-like"/>
    <property type="match status" value="1"/>
</dbReference>
<dbReference type="CDD" id="cd00570">
    <property type="entry name" value="GST_N_family"/>
    <property type="match status" value="1"/>
</dbReference>
<reference evidence="3" key="1">
    <citation type="submission" date="2021-01" db="EMBL/GenBank/DDBJ databases">
        <authorList>
            <person name="Corre E."/>
            <person name="Pelletier E."/>
            <person name="Niang G."/>
            <person name="Scheremetjew M."/>
            <person name="Finn R."/>
            <person name="Kale V."/>
            <person name="Holt S."/>
            <person name="Cochrane G."/>
            <person name="Meng A."/>
            <person name="Brown T."/>
            <person name="Cohen L."/>
        </authorList>
    </citation>
    <scope>NUCLEOTIDE SEQUENCE</scope>
    <source>
        <strain evidence="3">CCMP3105</strain>
    </source>
</reference>
<dbReference type="Pfam" id="PF13409">
    <property type="entry name" value="GST_N_2"/>
    <property type="match status" value="1"/>
</dbReference>
<dbReference type="InterPro" id="IPR010987">
    <property type="entry name" value="Glutathione-S-Trfase_C-like"/>
</dbReference>
<dbReference type="PANTHER" id="PTHR43968">
    <property type="match status" value="1"/>
</dbReference>
<dbReference type="EMBL" id="HBNR01084752">
    <property type="protein sequence ID" value="CAE4662386.1"/>
    <property type="molecule type" value="Transcribed_RNA"/>
</dbReference>
<dbReference type="InterPro" id="IPR004045">
    <property type="entry name" value="Glutathione_S-Trfase_N"/>
</dbReference>
<evidence type="ECO:0008006" key="4">
    <source>
        <dbReference type="Google" id="ProtNLM"/>
    </source>
</evidence>
<dbReference type="InterPro" id="IPR036249">
    <property type="entry name" value="Thioredoxin-like_sf"/>
</dbReference>
<accession>A0A7S4T1N0</accession>
<dbReference type="PROSITE" id="PS50404">
    <property type="entry name" value="GST_NTER"/>
    <property type="match status" value="1"/>
</dbReference>